<evidence type="ECO:0000313" key="2">
    <source>
        <dbReference type="EMBL" id="ESR55231.1"/>
    </source>
</evidence>
<dbReference type="EMBL" id="KI536661">
    <property type="protein sequence ID" value="ESR55231.1"/>
    <property type="molecule type" value="Genomic_DNA"/>
</dbReference>
<feature type="transmembrane region" description="Helical" evidence="1">
    <location>
        <begin position="38"/>
        <end position="63"/>
    </location>
</feature>
<dbReference type="Gramene" id="ESR55231">
    <property type="protein sequence ID" value="ESR55231"/>
    <property type="gene ID" value="CICLE_v10023183mg"/>
</dbReference>
<reference evidence="2 3" key="1">
    <citation type="submission" date="2013-10" db="EMBL/GenBank/DDBJ databases">
        <authorList>
            <consortium name="International Citrus Genome Consortium"/>
            <person name="Jenkins J."/>
            <person name="Schmutz J."/>
            <person name="Prochnik S."/>
            <person name="Rokhsar D."/>
            <person name="Gmitter F."/>
            <person name="Ollitrault P."/>
            <person name="Machado M."/>
            <person name="Talon M."/>
            <person name="Wincker P."/>
            <person name="Jaillon O."/>
            <person name="Morgante M."/>
        </authorList>
    </citation>
    <scope>NUCLEOTIDE SEQUENCE</scope>
    <source>
        <strain evidence="3">cv. Clemenules</strain>
    </source>
</reference>
<sequence>MHMYAVVTVIGVALCGICFLSAQPLTGRLVKTFSPYLVGFACLFLAFCLQNISLMTMCLVYMLNQSFLASVYY</sequence>
<dbReference type="Proteomes" id="UP000030687">
    <property type="component" value="Unassembled WGS sequence"/>
</dbReference>
<keyword evidence="1" id="KW-1133">Transmembrane helix</keyword>
<name>V4TZ96_CITCL</name>
<protein>
    <submittedName>
        <fullName evidence="2">Uncharacterized protein</fullName>
    </submittedName>
</protein>
<dbReference type="InParanoid" id="V4TZ96"/>
<keyword evidence="1" id="KW-0472">Membrane</keyword>
<dbReference type="KEGG" id="cic:CICLE_v10023183mg"/>
<gene>
    <name evidence="2" type="ORF">CICLE_v10023183mg</name>
</gene>
<evidence type="ECO:0000313" key="3">
    <source>
        <dbReference type="Proteomes" id="UP000030687"/>
    </source>
</evidence>
<evidence type="ECO:0000256" key="1">
    <source>
        <dbReference type="SAM" id="Phobius"/>
    </source>
</evidence>
<proteinExistence type="predicted"/>
<accession>V4TZ96</accession>
<dbReference type="AlphaFoldDB" id="V4TZ96"/>
<keyword evidence="3" id="KW-1185">Reference proteome</keyword>
<keyword evidence="1" id="KW-0812">Transmembrane</keyword>
<organism evidence="2 3">
    <name type="scientific">Citrus clementina</name>
    <name type="common">Clementine</name>
    <name type="synonym">Citrus deliciosa x Citrus sinensis</name>
    <dbReference type="NCBI Taxonomy" id="85681"/>
    <lineage>
        <taxon>Eukaryota</taxon>
        <taxon>Viridiplantae</taxon>
        <taxon>Streptophyta</taxon>
        <taxon>Embryophyta</taxon>
        <taxon>Tracheophyta</taxon>
        <taxon>Spermatophyta</taxon>
        <taxon>Magnoliopsida</taxon>
        <taxon>eudicotyledons</taxon>
        <taxon>Gunneridae</taxon>
        <taxon>Pentapetalae</taxon>
        <taxon>rosids</taxon>
        <taxon>malvids</taxon>
        <taxon>Sapindales</taxon>
        <taxon>Rutaceae</taxon>
        <taxon>Aurantioideae</taxon>
        <taxon>Citrus</taxon>
    </lineage>
</organism>